<name>S7N1S9_MYOBR</name>
<evidence type="ECO:0000313" key="4">
    <source>
        <dbReference type="Proteomes" id="UP000052978"/>
    </source>
</evidence>
<organism evidence="3 4">
    <name type="scientific">Myotis brandtii</name>
    <name type="common">Brandt's bat</name>
    <dbReference type="NCBI Taxonomy" id="109478"/>
    <lineage>
        <taxon>Eukaryota</taxon>
        <taxon>Metazoa</taxon>
        <taxon>Chordata</taxon>
        <taxon>Craniata</taxon>
        <taxon>Vertebrata</taxon>
        <taxon>Euteleostomi</taxon>
        <taxon>Mammalia</taxon>
        <taxon>Eutheria</taxon>
        <taxon>Laurasiatheria</taxon>
        <taxon>Chiroptera</taxon>
        <taxon>Yangochiroptera</taxon>
        <taxon>Vespertilionidae</taxon>
        <taxon>Myotis</taxon>
    </lineage>
</organism>
<reference evidence="3 4" key="1">
    <citation type="journal article" date="2013" name="Nat. Commun.">
        <title>Genome analysis reveals insights into physiology and longevity of the Brandt's bat Myotis brandtii.</title>
        <authorList>
            <person name="Seim I."/>
            <person name="Fang X."/>
            <person name="Xiong Z."/>
            <person name="Lobanov A.V."/>
            <person name="Huang Z."/>
            <person name="Ma S."/>
            <person name="Feng Y."/>
            <person name="Turanov A.A."/>
            <person name="Zhu Y."/>
            <person name="Lenz T.L."/>
            <person name="Gerashchenko M.V."/>
            <person name="Fan D."/>
            <person name="Hee Yim S."/>
            <person name="Yao X."/>
            <person name="Jordan D."/>
            <person name="Xiong Y."/>
            <person name="Ma Y."/>
            <person name="Lyapunov A.N."/>
            <person name="Chen G."/>
            <person name="Kulakova O.I."/>
            <person name="Sun Y."/>
            <person name="Lee S.G."/>
            <person name="Bronson R.T."/>
            <person name="Moskalev A.A."/>
            <person name="Sunyaev S.R."/>
            <person name="Zhang G."/>
            <person name="Krogh A."/>
            <person name="Wang J."/>
            <person name="Gladyshev V.N."/>
        </authorList>
    </citation>
    <scope>NUCLEOTIDE SEQUENCE [LARGE SCALE GENOMIC DNA]</scope>
</reference>
<feature type="region of interest" description="Disordered" evidence="1">
    <location>
        <begin position="1"/>
        <end position="20"/>
    </location>
</feature>
<accession>S7N1S9</accession>
<proteinExistence type="predicted"/>
<dbReference type="AlphaFoldDB" id="S7N1S9"/>
<gene>
    <name evidence="3" type="ORF">D623_10027587</name>
</gene>
<evidence type="ECO:0000256" key="1">
    <source>
        <dbReference type="SAM" id="MobiDB-lite"/>
    </source>
</evidence>
<dbReference type="PANTHER" id="PTHR23267">
    <property type="entry name" value="IMMUNOGLOBULIN LIGHT CHAIN"/>
    <property type="match status" value="1"/>
</dbReference>
<protein>
    <submittedName>
        <fullName evidence="3">Ig lambda chain V-VI region SUT</fullName>
    </submittedName>
</protein>
<dbReference type="Gene3D" id="2.60.40.10">
    <property type="entry name" value="Immunoglobulins"/>
    <property type="match status" value="2"/>
</dbReference>
<evidence type="ECO:0000259" key="2">
    <source>
        <dbReference type="SMART" id="SM00406"/>
    </source>
</evidence>
<evidence type="ECO:0000313" key="3">
    <source>
        <dbReference type="EMBL" id="EPQ09950.1"/>
    </source>
</evidence>
<dbReference type="EMBL" id="KE162863">
    <property type="protein sequence ID" value="EPQ09950.1"/>
    <property type="molecule type" value="Genomic_DNA"/>
</dbReference>
<dbReference type="Proteomes" id="UP000052978">
    <property type="component" value="Unassembled WGS sequence"/>
</dbReference>
<feature type="compositionally biased region" description="Basic and acidic residues" evidence="1">
    <location>
        <begin position="1"/>
        <end position="10"/>
    </location>
</feature>
<keyword evidence="4" id="KW-1185">Reference proteome</keyword>
<dbReference type="SMART" id="SM00406">
    <property type="entry name" value="IGv"/>
    <property type="match status" value="1"/>
</dbReference>
<dbReference type="InterPro" id="IPR013106">
    <property type="entry name" value="Ig_V-set"/>
</dbReference>
<feature type="domain" description="Immunoglobulin V-set" evidence="2">
    <location>
        <begin position="27"/>
        <end position="103"/>
    </location>
</feature>
<sequence>MVIYGDDERPSGVPDRFSGSIDSSSNAAHLTISGLQPEVGGSYVHWYQQRPGRAPTMVIYGDDERPSGVPDRFSGSIDSSSNAAHLTISGLQPEDEADYYCQSYDSGYTKNTELQAHGEVRQKLPGAWVLGLPSPAPLGGALCCPLL</sequence>
<dbReference type="InterPro" id="IPR036179">
    <property type="entry name" value="Ig-like_dom_sf"/>
</dbReference>
<dbReference type="InterPro" id="IPR013783">
    <property type="entry name" value="Ig-like_fold"/>
</dbReference>
<dbReference type="InterPro" id="IPR050150">
    <property type="entry name" value="IgV_Light_Chain"/>
</dbReference>
<dbReference type="Pfam" id="PF07686">
    <property type="entry name" value="V-set"/>
    <property type="match status" value="1"/>
</dbReference>
<dbReference type="SUPFAM" id="SSF48726">
    <property type="entry name" value="Immunoglobulin"/>
    <property type="match status" value="2"/>
</dbReference>